<organism evidence="1 2">
    <name type="scientific">Melastoma candidum</name>
    <dbReference type="NCBI Taxonomy" id="119954"/>
    <lineage>
        <taxon>Eukaryota</taxon>
        <taxon>Viridiplantae</taxon>
        <taxon>Streptophyta</taxon>
        <taxon>Embryophyta</taxon>
        <taxon>Tracheophyta</taxon>
        <taxon>Spermatophyta</taxon>
        <taxon>Magnoliopsida</taxon>
        <taxon>eudicotyledons</taxon>
        <taxon>Gunneridae</taxon>
        <taxon>Pentapetalae</taxon>
        <taxon>rosids</taxon>
        <taxon>malvids</taxon>
        <taxon>Myrtales</taxon>
        <taxon>Melastomataceae</taxon>
        <taxon>Melastomatoideae</taxon>
        <taxon>Melastomateae</taxon>
        <taxon>Melastoma</taxon>
    </lineage>
</organism>
<protein>
    <submittedName>
        <fullName evidence="1">Uncharacterized protein</fullName>
    </submittedName>
</protein>
<reference evidence="2" key="1">
    <citation type="journal article" date="2023" name="Front. Plant Sci.">
        <title>Chromosomal-level genome assembly of Melastoma candidum provides insights into trichome evolution.</title>
        <authorList>
            <person name="Zhong Y."/>
            <person name="Wu W."/>
            <person name="Sun C."/>
            <person name="Zou P."/>
            <person name="Liu Y."/>
            <person name="Dai S."/>
            <person name="Zhou R."/>
        </authorList>
    </citation>
    <scope>NUCLEOTIDE SEQUENCE [LARGE SCALE GENOMIC DNA]</scope>
</reference>
<gene>
    <name evidence="1" type="ORF">MLD38_005910</name>
</gene>
<keyword evidence="2" id="KW-1185">Reference proteome</keyword>
<comment type="caution">
    <text evidence="1">The sequence shown here is derived from an EMBL/GenBank/DDBJ whole genome shotgun (WGS) entry which is preliminary data.</text>
</comment>
<accession>A0ACB9RKM5</accession>
<dbReference type="Proteomes" id="UP001057402">
    <property type="component" value="Chromosome 3"/>
</dbReference>
<sequence length="66" mass="7007">MIWRLSPSRTLGCGTRAASEVRQNYLVHNETGCSGSATGRWTSGVDCEAEGLLLVRTGTVGDPPLD</sequence>
<evidence type="ECO:0000313" key="1">
    <source>
        <dbReference type="EMBL" id="KAI4379636.1"/>
    </source>
</evidence>
<name>A0ACB9RKM5_9MYRT</name>
<proteinExistence type="predicted"/>
<evidence type="ECO:0000313" key="2">
    <source>
        <dbReference type="Proteomes" id="UP001057402"/>
    </source>
</evidence>
<dbReference type="EMBL" id="CM042882">
    <property type="protein sequence ID" value="KAI4379636.1"/>
    <property type="molecule type" value="Genomic_DNA"/>
</dbReference>